<evidence type="ECO:0000256" key="1">
    <source>
        <dbReference type="SAM" id="Phobius"/>
    </source>
</evidence>
<gene>
    <name evidence="2" type="ORF">SK143_0594</name>
</gene>
<reference evidence="2 3" key="1">
    <citation type="submission" date="2014-05" db="EMBL/GenBank/DDBJ databases">
        <authorList>
            <person name="Daugherty S.C."/>
            <person name="Tallon L.J."/>
            <person name="Sadzewicz L."/>
            <person name="Kilian M."/>
            <person name="Tettelin H."/>
        </authorList>
    </citation>
    <scope>NUCLEOTIDE SEQUENCE [LARGE SCALE GENOMIC DNA]</scope>
    <source>
        <strain evidence="2 3">SK143</strain>
    </source>
</reference>
<keyword evidence="1" id="KW-1133">Transmembrane helix</keyword>
<evidence type="ECO:0000313" key="2">
    <source>
        <dbReference type="EMBL" id="KEQ50540.1"/>
    </source>
</evidence>
<dbReference type="RefSeq" id="WP_042902266.1">
    <property type="nucleotide sequence ID" value="NZ_CP029257.1"/>
</dbReference>
<feature type="transmembrane region" description="Helical" evidence="1">
    <location>
        <begin position="12"/>
        <end position="33"/>
    </location>
</feature>
<dbReference type="AlphaFoldDB" id="A0A081R5R7"/>
<evidence type="ECO:0008006" key="4">
    <source>
        <dbReference type="Google" id="ProtNLM"/>
    </source>
</evidence>
<dbReference type="Proteomes" id="UP000028098">
    <property type="component" value="Unassembled WGS sequence"/>
</dbReference>
<accession>A0A081R5R7</accession>
<sequence length="147" mass="16912">MNISSNKKRYIRLLIVLLLVAITTGGVFVFSMLGKSQEERRNREYEVSLVNALKNSYQGIKEIKIMDPYYNDKPGSWSCDISVQFNDSQTITYGINHRLTYKENHDGLMKGNTNEEIDQQWSILQKHIGKTDSTILVRYSNGETGEQ</sequence>
<evidence type="ECO:0000313" key="3">
    <source>
        <dbReference type="Proteomes" id="UP000028098"/>
    </source>
</evidence>
<keyword evidence="1" id="KW-0812">Transmembrane</keyword>
<keyword evidence="1" id="KW-0472">Membrane</keyword>
<comment type="caution">
    <text evidence="2">The sequence shown here is derived from an EMBL/GenBank/DDBJ whole genome shotgun (WGS) entry which is preliminary data.</text>
</comment>
<dbReference type="PATRIC" id="fig|1303.44.peg.553"/>
<name>A0A081R5R7_STROR</name>
<protein>
    <recommendedName>
        <fullName evidence="4">DUF1433 domain-containing protein</fullName>
    </recommendedName>
</protein>
<organism evidence="2 3">
    <name type="scientific">Streptococcus oralis</name>
    <dbReference type="NCBI Taxonomy" id="1303"/>
    <lineage>
        <taxon>Bacteria</taxon>
        <taxon>Bacillati</taxon>
        <taxon>Bacillota</taxon>
        <taxon>Bacilli</taxon>
        <taxon>Lactobacillales</taxon>
        <taxon>Streptococcaceae</taxon>
        <taxon>Streptococcus</taxon>
    </lineage>
</organism>
<proteinExistence type="predicted"/>
<dbReference type="EMBL" id="JPGB01000004">
    <property type="protein sequence ID" value="KEQ50540.1"/>
    <property type="molecule type" value="Genomic_DNA"/>
</dbReference>